<keyword evidence="5" id="KW-0408">Iron</keyword>
<evidence type="ECO:0000256" key="3">
    <source>
        <dbReference type="ARBA" id="ARBA00022691"/>
    </source>
</evidence>
<feature type="domain" description="B12-binding" evidence="7">
    <location>
        <begin position="8"/>
        <end position="140"/>
    </location>
</feature>
<keyword evidence="3" id="KW-0949">S-adenosyl-L-methionine</keyword>
<dbReference type="Pfam" id="PF02310">
    <property type="entry name" value="B12-binding"/>
    <property type="match status" value="1"/>
</dbReference>
<dbReference type="Gene3D" id="3.40.50.280">
    <property type="entry name" value="Cobalamin-binding domain"/>
    <property type="match status" value="1"/>
</dbReference>
<evidence type="ECO:0000256" key="4">
    <source>
        <dbReference type="ARBA" id="ARBA00022723"/>
    </source>
</evidence>
<gene>
    <name evidence="8" type="ORF">LCGC14_2776520</name>
</gene>
<dbReference type="Gene3D" id="3.80.30.20">
    <property type="entry name" value="tm_1862 like domain"/>
    <property type="match status" value="1"/>
</dbReference>
<dbReference type="PANTHER" id="PTHR43409:SF7">
    <property type="entry name" value="BLL1977 PROTEIN"/>
    <property type="match status" value="1"/>
</dbReference>
<dbReference type="Pfam" id="PF04055">
    <property type="entry name" value="Radical_SAM"/>
    <property type="match status" value="1"/>
</dbReference>
<dbReference type="PROSITE" id="PS51332">
    <property type="entry name" value="B12_BINDING"/>
    <property type="match status" value="1"/>
</dbReference>
<dbReference type="AlphaFoldDB" id="A0A0F8YUJ4"/>
<reference evidence="8" key="1">
    <citation type="journal article" date="2015" name="Nature">
        <title>Complex archaea that bridge the gap between prokaryotes and eukaryotes.</title>
        <authorList>
            <person name="Spang A."/>
            <person name="Saw J.H."/>
            <person name="Jorgensen S.L."/>
            <person name="Zaremba-Niedzwiedzka K."/>
            <person name="Martijn J."/>
            <person name="Lind A.E."/>
            <person name="van Eijk R."/>
            <person name="Schleper C."/>
            <person name="Guy L."/>
            <person name="Ettema T.J."/>
        </authorList>
    </citation>
    <scope>NUCLEOTIDE SEQUENCE</scope>
</reference>
<dbReference type="InterPro" id="IPR058240">
    <property type="entry name" value="rSAM_sf"/>
</dbReference>
<dbReference type="SFLD" id="SFLDG01123">
    <property type="entry name" value="methyltransferase_(Class_B)"/>
    <property type="match status" value="1"/>
</dbReference>
<keyword evidence="4" id="KW-0479">Metal-binding</keyword>
<proteinExistence type="predicted"/>
<dbReference type="EMBL" id="LAZR01051459">
    <property type="protein sequence ID" value="KKK85117.1"/>
    <property type="molecule type" value="Genomic_DNA"/>
</dbReference>
<feature type="non-terminal residue" evidence="8">
    <location>
        <position position="296"/>
    </location>
</feature>
<dbReference type="InterPro" id="IPR051198">
    <property type="entry name" value="BchE-like"/>
</dbReference>
<comment type="cofactor">
    <cofactor evidence="1">
        <name>[4Fe-4S] cluster</name>
        <dbReference type="ChEBI" id="CHEBI:49883"/>
    </cofactor>
</comment>
<evidence type="ECO:0000259" key="7">
    <source>
        <dbReference type="PROSITE" id="PS51332"/>
    </source>
</evidence>
<name>A0A0F8YUJ4_9ZZZZ</name>
<dbReference type="PANTHER" id="PTHR43409">
    <property type="entry name" value="ANAEROBIC MAGNESIUM-PROTOPORPHYRIN IX MONOMETHYL ESTER CYCLASE-RELATED"/>
    <property type="match status" value="1"/>
</dbReference>
<dbReference type="SFLD" id="SFLDS00029">
    <property type="entry name" value="Radical_SAM"/>
    <property type="match status" value="1"/>
</dbReference>
<accession>A0A0F8YUJ4</accession>
<sequence>MAQVVLFRPKEWYSQALSCIRAPLGLLYLAAALRDAGISVALIDTDTTDDWQHAVSDAVGPETVLAGVGTMTGYQIGGALEFARYVRGLTDARIVWGGLHPSLMPEQTLAHEKVDVIVIGEAEQTLVSLVRCLQSDGDLADVPGICFMRDGQILRTPTPDFIDMDTLAQPAYDLVDVEHYASIAGKVVKDFRRCLEVNTDRGCPRRCAFCYNTSFNRRRWRAMSAAKVLDHTETLVHRYNLDSVNFVADNFCVDPRRVRDICQGLIDRDLHILWHTDMRIDTFLRFDDDILELMKR</sequence>
<dbReference type="InterPro" id="IPR007197">
    <property type="entry name" value="rSAM"/>
</dbReference>
<dbReference type="InterPro" id="IPR023404">
    <property type="entry name" value="rSAM_horseshoe"/>
</dbReference>
<dbReference type="GO" id="GO:0046872">
    <property type="term" value="F:metal ion binding"/>
    <property type="evidence" value="ECO:0007669"/>
    <property type="project" value="UniProtKB-KW"/>
</dbReference>
<dbReference type="GO" id="GO:0003824">
    <property type="term" value="F:catalytic activity"/>
    <property type="evidence" value="ECO:0007669"/>
    <property type="project" value="InterPro"/>
</dbReference>
<dbReference type="GO" id="GO:0031419">
    <property type="term" value="F:cobalamin binding"/>
    <property type="evidence" value="ECO:0007669"/>
    <property type="project" value="InterPro"/>
</dbReference>
<organism evidence="8">
    <name type="scientific">marine sediment metagenome</name>
    <dbReference type="NCBI Taxonomy" id="412755"/>
    <lineage>
        <taxon>unclassified sequences</taxon>
        <taxon>metagenomes</taxon>
        <taxon>ecological metagenomes</taxon>
    </lineage>
</organism>
<dbReference type="SFLD" id="SFLDG01082">
    <property type="entry name" value="B12-binding_domain_containing"/>
    <property type="match status" value="1"/>
</dbReference>
<evidence type="ECO:0000256" key="1">
    <source>
        <dbReference type="ARBA" id="ARBA00001966"/>
    </source>
</evidence>
<comment type="caution">
    <text evidence="8">The sequence shown here is derived from an EMBL/GenBank/DDBJ whole genome shotgun (WGS) entry which is preliminary data.</text>
</comment>
<dbReference type="InterPro" id="IPR034466">
    <property type="entry name" value="Methyltransferase_Class_B"/>
</dbReference>
<evidence type="ECO:0000256" key="6">
    <source>
        <dbReference type="ARBA" id="ARBA00023014"/>
    </source>
</evidence>
<protein>
    <recommendedName>
        <fullName evidence="7">B12-binding domain-containing protein</fullName>
    </recommendedName>
</protein>
<dbReference type="SUPFAM" id="SSF102114">
    <property type="entry name" value="Radical SAM enzymes"/>
    <property type="match status" value="1"/>
</dbReference>
<dbReference type="GO" id="GO:0051539">
    <property type="term" value="F:4 iron, 4 sulfur cluster binding"/>
    <property type="evidence" value="ECO:0007669"/>
    <property type="project" value="UniProtKB-KW"/>
</dbReference>
<evidence type="ECO:0000256" key="2">
    <source>
        <dbReference type="ARBA" id="ARBA00022679"/>
    </source>
</evidence>
<dbReference type="InterPro" id="IPR006158">
    <property type="entry name" value="Cobalamin-bd"/>
</dbReference>
<evidence type="ECO:0000313" key="8">
    <source>
        <dbReference type="EMBL" id="KKK85117.1"/>
    </source>
</evidence>
<keyword evidence="2" id="KW-0808">Transferase</keyword>
<keyword evidence="6" id="KW-0411">Iron-sulfur</keyword>
<evidence type="ECO:0000256" key="5">
    <source>
        <dbReference type="ARBA" id="ARBA00023004"/>
    </source>
</evidence>